<evidence type="ECO:0000259" key="1">
    <source>
        <dbReference type="Pfam" id="PF13460"/>
    </source>
</evidence>
<dbReference type="EMBL" id="VENP01000038">
    <property type="protein sequence ID" value="TNU73623.1"/>
    <property type="molecule type" value="Genomic_DNA"/>
</dbReference>
<dbReference type="Gene3D" id="3.40.50.720">
    <property type="entry name" value="NAD(P)-binding Rossmann-like Domain"/>
    <property type="match status" value="1"/>
</dbReference>
<proteinExistence type="predicted"/>
<dbReference type="InterPro" id="IPR051207">
    <property type="entry name" value="ComplexI_NDUFA9_subunit"/>
</dbReference>
<reference evidence="2 3" key="1">
    <citation type="submission" date="2019-06" db="EMBL/GenBank/DDBJ databases">
        <title>Draft genome sequence of Miniimonas arenae KCTC 19750T isolated from sea sand.</title>
        <authorList>
            <person name="Park S.-J."/>
        </authorList>
    </citation>
    <scope>NUCLEOTIDE SEQUENCE [LARGE SCALE GENOMIC DNA]</scope>
    <source>
        <strain evidence="2 3">KCTC 19750</strain>
    </source>
</reference>
<keyword evidence="3" id="KW-1185">Reference proteome</keyword>
<dbReference type="GO" id="GO:0044877">
    <property type="term" value="F:protein-containing complex binding"/>
    <property type="evidence" value="ECO:0007669"/>
    <property type="project" value="TreeGrafter"/>
</dbReference>
<dbReference type="OrthoDB" id="9771302at2"/>
<dbReference type="PANTHER" id="PTHR12126">
    <property type="entry name" value="NADH-UBIQUINONE OXIDOREDUCTASE 39 KDA SUBUNIT-RELATED"/>
    <property type="match status" value="1"/>
</dbReference>
<gene>
    <name evidence="2" type="ORF">FH969_10435</name>
</gene>
<dbReference type="InterPro" id="IPR016040">
    <property type="entry name" value="NAD(P)-bd_dom"/>
</dbReference>
<sequence length="252" mass="26271">MRIVVAGGTGTVGVPVVAEVQRRGHDVVVVARASGVDVLTGSGLDDALAGADAVIDVLGTFTLSGRASARFFTTTTQHLLDAERRLGVERHVALSIVGIDAQSGGYYGGKRTQERVLADSGRPYTLLRAAQFHELAGTMLHTAVVGPVVAVPRMVVAPVAAAEVAVRLVDLAEQPAAGPVRDLVGPERHLMLDLVRRYARAVGSSARVVGIRVPTPGWHRIASGVLAGGGDVDRGTLTFRDWLAAQDLPADA</sequence>
<name>A0A5C5B9J4_9MICO</name>
<feature type="domain" description="NAD(P)-binding" evidence="1">
    <location>
        <begin position="7"/>
        <end position="161"/>
    </location>
</feature>
<protein>
    <submittedName>
        <fullName evidence="2">NAD-dependent epimerase/dehydratase family protein</fullName>
    </submittedName>
</protein>
<dbReference type="Pfam" id="PF13460">
    <property type="entry name" value="NAD_binding_10"/>
    <property type="match status" value="1"/>
</dbReference>
<dbReference type="InterPro" id="IPR036291">
    <property type="entry name" value="NAD(P)-bd_dom_sf"/>
</dbReference>
<dbReference type="Proteomes" id="UP000313849">
    <property type="component" value="Unassembled WGS sequence"/>
</dbReference>
<dbReference type="RefSeq" id="WP_108719784.1">
    <property type="nucleotide sequence ID" value="NZ_VENP01000038.1"/>
</dbReference>
<evidence type="ECO:0000313" key="3">
    <source>
        <dbReference type="Proteomes" id="UP000313849"/>
    </source>
</evidence>
<comment type="caution">
    <text evidence="2">The sequence shown here is derived from an EMBL/GenBank/DDBJ whole genome shotgun (WGS) entry which is preliminary data.</text>
</comment>
<organism evidence="2 3">
    <name type="scientific">Miniimonas arenae</name>
    <dbReference type="NCBI Taxonomy" id="676201"/>
    <lineage>
        <taxon>Bacteria</taxon>
        <taxon>Bacillati</taxon>
        <taxon>Actinomycetota</taxon>
        <taxon>Actinomycetes</taxon>
        <taxon>Micrococcales</taxon>
        <taxon>Beutenbergiaceae</taxon>
        <taxon>Miniimonas</taxon>
    </lineage>
</organism>
<dbReference type="AlphaFoldDB" id="A0A5C5B9J4"/>
<accession>A0A5C5B9J4</accession>
<dbReference type="PANTHER" id="PTHR12126:SF11">
    <property type="entry name" value="NADH DEHYDROGENASE [UBIQUINONE] 1 ALPHA SUBCOMPLEX SUBUNIT 9, MITOCHONDRIAL"/>
    <property type="match status" value="1"/>
</dbReference>
<dbReference type="SUPFAM" id="SSF51735">
    <property type="entry name" value="NAD(P)-binding Rossmann-fold domains"/>
    <property type="match status" value="1"/>
</dbReference>
<evidence type="ECO:0000313" key="2">
    <source>
        <dbReference type="EMBL" id="TNU73623.1"/>
    </source>
</evidence>